<evidence type="ECO:0000259" key="1">
    <source>
        <dbReference type="Pfam" id="PF00534"/>
    </source>
</evidence>
<dbReference type="SUPFAM" id="SSF53756">
    <property type="entry name" value="UDP-Glycosyltransferase/glycogen phosphorylase"/>
    <property type="match status" value="1"/>
</dbReference>
<dbReference type="InterPro" id="IPR001296">
    <property type="entry name" value="Glyco_trans_1"/>
</dbReference>
<dbReference type="PANTHER" id="PTHR12526">
    <property type="entry name" value="GLYCOSYLTRANSFERASE"/>
    <property type="match status" value="1"/>
</dbReference>
<organism evidence="3 4">
    <name type="scientific">Flavobacterium sediminilitoris</name>
    <dbReference type="NCBI Taxonomy" id="2024526"/>
    <lineage>
        <taxon>Bacteria</taxon>
        <taxon>Pseudomonadati</taxon>
        <taxon>Bacteroidota</taxon>
        <taxon>Flavobacteriia</taxon>
        <taxon>Flavobacteriales</taxon>
        <taxon>Flavobacteriaceae</taxon>
        <taxon>Flavobacterium</taxon>
    </lineage>
</organism>
<evidence type="ECO:0000259" key="2">
    <source>
        <dbReference type="Pfam" id="PF13439"/>
    </source>
</evidence>
<dbReference type="Gene3D" id="3.40.50.2000">
    <property type="entry name" value="Glycogen Phosphorylase B"/>
    <property type="match status" value="2"/>
</dbReference>
<dbReference type="PANTHER" id="PTHR12526:SF630">
    <property type="entry name" value="GLYCOSYLTRANSFERASE"/>
    <property type="match status" value="1"/>
</dbReference>
<accession>A0ABY4HP98</accession>
<reference evidence="3" key="2">
    <citation type="submission" date="2022-04" db="EMBL/GenBank/DDBJ databases">
        <title>Complete Genome Sequence of Flavobacterium sediminilitoris YSM-43, Isolated from a Tidal Sediment.</title>
        <authorList>
            <person name="Lee P.A."/>
        </authorList>
    </citation>
    <scope>NUCLEOTIDE SEQUENCE</scope>
    <source>
        <strain evidence="3">YSM-43</strain>
    </source>
</reference>
<keyword evidence="4" id="KW-1185">Reference proteome</keyword>
<dbReference type="EMBL" id="CP090145">
    <property type="protein sequence ID" value="UOX34027.1"/>
    <property type="molecule type" value="Genomic_DNA"/>
</dbReference>
<dbReference type="CDD" id="cd03801">
    <property type="entry name" value="GT4_PimA-like"/>
    <property type="match status" value="1"/>
</dbReference>
<reference evidence="3" key="1">
    <citation type="submission" date="2021-12" db="EMBL/GenBank/DDBJ databases">
        <authorList>
            <person name="Cha I.-T."/>
            <person name="Lee K.-E."/>
            <person name="Park S.-J."/>
        </authorList>
    </citation>
    <scope>NUCLEOTIDE SEQUENCE</scope>
    <source>
        <strain evidence="3">YSM-43</strain>
    </source>
</reference>
<evidence type="ECO:0000313" key="4">
    <source>
        <dbReference type="Proteomes" id="UP000830454"/>
    </source>
</evidence>
<dbReference type="InterPro" id="IPR028098">
    <property type="entry name" value="Glyco_trans_4-like_N"/>
</dbReference>
<sequence length="387" mass="44257">MEGFSFENKTVVLMIKVAMLGGAERQALGLADYLSRKFNCNIYLVATHSNKPTKEFKDFAESCGVDKVYYFGEPSLTIRNEFSIFNLKKAIRAIKYIYKIKNEVKIFKPDVIIPFLNTPSKIAALIYKSVNAKVTFWHQLGLDNYTYDWLEKKAIKNVPFIIANAENGLKVFKEYYNIPKEKLFVLPQYVSISKISIDTEKLRIKFKIPKESIVIGMIAHYRNEKLQKLLLQSFSEINTNKNIHLVFLGNKDNSTETSDNYNLIVSLSKSLNCFEKVSFLSGELVEEVLNCLDIGVLVSEIEGTPNVVMEYMLYGLPIIASNHDGCIGLLEESEFLIPNEKVTLTNKLTLLIEDDELRKKESDKNISKIKKYSIDNYISQLTSIINK</sequence>
<feature type="domain" description="Glycosyl transferase family 1" evidence="1">
    <location>
        <begin position="199"/>
        <end position="360"/>
    </location>
</feature>
<feature type="domain" description="Glycosyltransferase subfamily 4-like N-terminal" evidence="2">
    <location>
        <begin position="21"/>
        <end position="190"/>
    </location>
</feature>
<dbReference type="Pfam" id="PF13439">
    <property type="entry name" value="Glyco_transf_4"/>
    <property type="match status" value="1"/>
</dbReference>
<proteinExistence type="predicted"/>
<protein>
    <submittedName>
        <fullName evidence="3">Glycosyltransferase family 4 protein</fullName>
    </submittedName>
</protein>
<dbReference type="Proteomes" id="UP000830454">
    <property type="component" value="Chromosome"/>
</dbReference>
<dbReference type="Pfam" id="PF00534">
    <property type="entry name" value="Glycos_transf_1"/>
    <property type="match status" value="1"/>
</dbReference>
<gene>
    <name evidence="3" type="ORF">LXD69_00595</name>
</gene>
<dbReference type="RefSeq" id="WP_246916636.1">
    <property type="nucleotide sequence ID" value="NZ_CP090145.1"/>
</dbReference>
<name>A0ABY4HP98_9FLAO</name>
<evidence type="ECO:0000313" key="3">
    <source>
        <dbReference type="EMBL" id="UOX34027.1"/>
    </source>
</evidence>